<feature type="active site" description="Charge relay system" evidence="6">
    <location>
        <position position="185"/>
    </location>
</feature>
<dbReference type="InterPro" id="IPR000209">
    <property type="entry name" value="Peptidase_S8/S53_dom"/>
</dbReference>
<keyword evidence="5 6" id="KW-0720">Serine protease</keyword>
<dbReference type="Proteomes" id="UP001230978">
    <property type="component" value="Chromosome"/>
</dbReference>
<evidence type="ECO:0000256" key="4">
    <source>
        <dbReference type="ARBA" id="ARBA00022801"/>
    </source>
</evidence>
<feature type="domain" description="Peptidase S8/S53" evidence="7">
    <location>
        <begin position="145"/>
        <end position="440"/>
    </location>
</feature>
<evidence type="ECO:0000259" key="7">
    <source>
        <dbReference type="Pfam" id="PF00082"/>
    </source>
</evidence>
<comment type="similarity">
    <text evidence="1 6">Belongs to the peptidase S8 family.</text>
</comment>
<dbReference type="InterPro" id="IPR050131">
    <property type="entry name" value="Peptidase_S8_subtilisin-like"/>
</dbReference>
<evidence type="ECO:0000313" key="9">
    <source>
        <dbReference type="Proteomes" id="UP001230978"/>
    </source>
</evidence>
<keyword evidence="9" id="KW-1185">Reference proteome</keyword>
<feature type="active site" description="Charge relay system" evidence="6">
    <location>
        <position position="379"/>
    </location>
</feature>
<dbReference type="EC" id="3.4.-.-" evidence="8"/>
<proteinExistence type="inferred from homology"/>
<evidence type="ECO:0000256" key="1">
    <source>
        <dbReference type="ARBA" id="ARBA00011073"/>
    </source>
</evidence>
<evidence type="ECO:0000256" key="6">
    <source>
        <dbReference type="PROSITE-ProRule" id="PRU01240"/>
    </source>
</evidence>
<dbReference type="InterPro" id="IPR023828">
    <property type="entry name" value="Peptidase_S8_Ser-AS"/>
</dbReference>
<accession>A0ABY8Q5M8</accession>
<name>A0ABY8Q5M8_9RHOB</name>
<dbReference type="GO" id="GO:0016787">
    <property type="term" value="F:hydrolase activity"/>
    <property type="evidence" value="ECO:0007669"/>
    <property type="project" value="UniProtKB-KW"/>
</dbReference>
<dbReference type="PANTHER" id="PTHR43806">
    <property type="entry name" value="PEPTIDASE S8"/>
    <property type="match status" value="1"/>
</dbReference>
<dbReference type="InterPro" id="IPR036852">
    <property type="entry name" value="Peptidase_S8/S53_dom_sf"/>
</dbReference>
<evidence type="ECO:0000256" key="3">
    <source>
        <dbReference type="ARBA" id="ARBA00022729"/>
    </source>
</evidence>
<keyword evidence="3" id="KW-0732">Signal</keyword>
<dbReference type="InterPro" id="IPR034061">
    <property type="entry name" value="Peptidases_S8_Autotransporter"/>
</dbReference>
<reference evidence="8 9" key="1">
    <citation type="submission" date="2023-04" db="EMBL/GenBank/DDBJ databases">
        <title>YMD61, complete Genome.</title>
        <authorList>
            <person name="Zhang J."/>
        </authorList>
    </citation>
    <scope>NUCLEOTIDE SEQUENCE [LARGE SCALE GENOMIC DNA]</scope>
    <source>
        <strain evidence="8 9">YMD61</strain>
    </source>
</reference>
<sequence length="771" mass="78629">MERKLGRNFSMTVGQGGKGGPWRAHLPALAALMMLSACGGGGGGIDLSSVTRFTLNLTGPALTQMQAALDAAFITPAEMQTPQFQARLATVRAAAPFAQSYSVNGLTNVKPLQASRLDWVRAIDRESGVTNGVPDTPDGLPDLTGAGVVLGMIDSPIRSTHEQFATQAGKLLANPGSVHEGTDEHGTFVASIMAGTGGVGGTAPVMGYAPAAQIYNGEISYQPGATLNYTTLGGIMDGARAAGAVAVNNSWTVSSGGVPATVANSGIGTMGPNFATYLAALQAYTANGVVVFAQFNDTTQTSSSFMAGLPAEVPGLEQGWLAVINVVASYDAATDRITGVARRSLGCLEAARWCLAATGYLQGADIDNDTDYVLGSGTSYAAPQVTGALGLLAQAFPGLTPAQLRNRLLASADNSFFTPTHVLEFVPGVEHGYNSEFGHGFLNVRDALIPIGQSVTATAAGVVIPLDELTLAGGMLAGDALVQGLSGVSLGFRDQMAGSFATPMAGFVATAAPIDVASAAHINWSRGEGERLLVGPDGAEANGLARVTLLEGDAGWHLAALTDGTGIASGAALGRDWDTGSRRITVELAAMQGRDGLFGIDLGGTDAAEAVSATVGLRQDLGSGIELALEGEIGQIAPSAGGVVTDVSALSYARAGVELVQRSLWRRGDRLSVFVDTPLGAVAGQAAVTLPSLGAMQAAAVAADGAVPASGFETVAVSFVPEAREVNLGLEYGMPLSAQGEMVLGWSYRHNAGHVAGQTDRVAALGWRLRF</sequence>
<dbReference type="PROSITE" id="PS51892">
    <property type="entry name" value="SUBTILASE"/>
    <property type="match status" value="1"/>
</dbReference>
<dbReference type="PRINTS" id="PR00723">
    <property type="entry name" value="SUBTILISIN"/>
</dbReference>
<evidence type="ECO:0000256" key="2">
    <source>
        <dbReference type="ARBA" id="ARBA00022670"/>
    </source>
</evidence>
<organism evidence="8 9">
    <name type="scientific">Fuscovulum ytuae</name>
    <dbReference type="NCBI Taxonomy" id="3042299"/>
    <lineage>
        <taxon>Bacteria</taxon>
        <taxon>Pseudomonadati</taxon>
        <taxon>Pseudomonadota</taxon>
        <taxon>Alphaproteobacteria</taxon>
        <taxon>Rhodobacterales</taxon>
        <taxon>Paracoccaceae</taxon>
        <taxon>Fuscovulum</taxon>
    </lineage>
</organism>
<dbReference type="EMBL" id="CP124535">
    <property type="protein sequence ID" value="WGV16183.1"/>
    <property type="molecule type" value="Genomic_DNA"/>
</dbReference>
<evidence type="ECO:0000256" key="5">
    <source>
        <dbReference type="ARBA" id="ARBA00022825"/>
    </source>
</evidence>
<dbReference type="SUPFAM" id="SSF52743">
    <property type="entry name" value="Subtilisin-like"/>
    <property type="match status" value="1"/>
</dbReference>
<keyword evidence="4 6" id="KW-0378">Hydrolase</keyword>
<dbReference type="Pfam" id="PF00082">
    <property type="entry name" value="Peptidase_S8"/>
    <property type="match status" value="1"/>
</dbReference>
<dbReference type="RefSeq" id="WP_281466277.1">
    <property type="nucleotide sequence ID" value="NZ_CP124535.1"/>
</dbReference>
<evidence type="ECO:0000313" key="8">
    <source>
        <dbReference type="EMBL" id="WGV16183.1"/>
    </source>
</evidence>
<gene>
    <name evidence="8" type="ORF">QF092_18365</name>
</gene>
<dbReference type="CDD" id="cd04848">
    <property type="entry name" value="Peptidases_S8_Autotransporter_serine_protease_like"/>
    <property type="match status" value="1"/>
</dbReference>
<dbReference type="Gene3D" id="3.40.50.200">
    <property type="entry name" value="Peptidase S8/S53 domain"/>
    <property type="match status" value="1"/>
</dbReference>
<dbReference type="PROSITE" id="PS00138">
    <property type="entry name" value="SUBTILASE_SER"/>
    <property type="match status" value="1"/>
</dbReference>
<dbReference type="PANTHER" id="PTHR43806:SF11">
    <property type="entry name" value="CEREVISIN-RELATED"/>
    <property type="match status" value="1"/>
</dbReference>
<dbReference type="InterPro" id="IPR022398">
    <property type="entry name" value="Peptidase_S8_His-AS"/>
</dbReference>
<dbReference type="InterPro" id="IPR015500">
    <property type="entry name" value="Peptidase_S8_subtilisin-rel"/>
</dbReference>
<dbReference type="PROSITE" id="PS00137">
    <property type="entry name" value="SUBTILASE_HIS"/>
    <property type="match status" value="1"/>
</dbReference>
<protein>
    <submittedName>
        <fullName evidence="8">S8 family peptidase</fullName>
        <ecNumber evidence="8">3.4.-.-</ecNumber>
    </submittedName>
</protein>
<keyword evidence="2 6" id="KW-0645">Protease</keyword>
<feature type="active site" description="Charge relay system" evidence="6">
    <location>
        <position position="154"/>
    </location>
</feature>